<dbReference type="SUPFAM" id="SSF55729">
    <property type="entry name" value="Acyl-CoA N-acyltransferases (Nat)"/>
    <property type="match status" value="1"/>
</dbReference>
<dbReference type="RefSeq" id="WP_394842858.1">
    <property type="nucleotide sequence ID" value="NZ_CP089982.1"/>
</dbReference>
<reference evidence="2 3" key="1">
    <citation type="submission" date="2021-12" db="EMBL/GenBank/DDBJ databases">
        <title>Discovery of the Pendulisporaceae a myxobacterial family with distinct sporulation behavior and unique specialized metabolism.</title>
        <authorList>
            <person name="Garcia R."/>
            <person name="Popoff A."/>
            <person name="Bader C.D."/>
            <person name="Loehr J."/>
            <person name="Walesch S."/>
            <person name="Walt C."/>
            <person name="Boldt J."/>
            <person name="Bunk B."/>
            <person name="Haeckl F.J.F.P.J."/>
            <person name="Gunesch A.P."/>
            <person name="Birkelbach J."/>
            <person name="Nuebel U."/>
            <person name="Pietschmann T."/>
            <person name="Bach T."/>
            <person name="Mueller R."/>
        </authorList>
    </citation>
    <scope>NUCLEOTIDE SEQUENCE [LARGE SCALE GENOMIC DNA]</scope>
    <source>
        <strain evidence="2 3">MSr12523</strain>
    </source>
</reference>
<dbReference type="Proteomes" id="UP001379533">
    <property type="component" value="Chromosome"/>
</dbReference>
<feature type="domain" description="N-acetyltransferase" evidence="1">
    <location>
        <begin position="1"/>
        <end position="163"/>
    </location>
</feature>
<proteinExistence type="predicted"/>
<name>A0ABZ2K7A5_9BACT</name>
<accession>A0ABZ2K7A5</accession>
<evidence type="ECO:0000259" key="1">
    <source>
        <dbReference type="PROSITE" id="PS51186"/>
    </source>
</evidence>
<evidence type="ECO:0000313" key="2">
    <source>
        <dbReference type="EMBL" id="WXA92241.1"/>
    </source>
</evidence>
<protein>
    <submittedName>
        <fullName evidence="2">GNAT family N-acetyltransferase</fullName>
        <ecNumber evidence="2">2.3.1.-</ecNumber>
    </submittedName>
</protein>
<dbReference type="CDD" id="cd04301">
    <property type="entry name" value="NAT_SF"/>
    <property type="match status" value="1"/>
</dbReference>
<keyword evidence="2" id="KW-0808">Transferase</keyword>
<dbReference type="EMBL" id="CP089982">
    <property type="protein sequence ID" value="WXA92241.1"/>
    <property type="molecule type" value="Genomic_DNA"/>
</dbReference>
<keyword evidence="2" id="KW-0012">Acyltransferase</keyword>
<dbReference type="EC" id="2.3.1.-" evidence="2"/>
<dbReference type="Pfam" id="PF13302">
    <property type="entry name" value="Acetyltransf_3"/>
    <property type="match status" value="1"/>
</dbReference>
<organism evidence="2 3">
    <name type="scientific">Pendulispora brunnea</name>
    <dbReference type="NCBI Taxonomy" id="2905690"/>
    <lineage>
        <taxon>Bacteria</taxon>
        <taxon>Pseudomonadati</taxon>
        <taxon>Myxococcota</taxon>
        <taxon>Myxococcia</taxon>
        <taxon>Myxococcales</taxon>
        <taxon>Sorangiineae</taxon>
        <taxon>Pendulisporaceae</taxon>
        <taxon>Pendulispora</taxon>
    </lineage>
</organism>
<dbReference type="Gene3D" id="3.40.630.30">
    <property type="match status" value="1"/>
</dbReference>
<evidence type="ECO:0000313" key="3">
    <source>
        <dbReference type="Proteomes" id="UP001379533"/>
    </source>
</evidence>
<dbReference type="PROSITE" id="PS51186">
    <property type="entry name" value="GNAT"/>
    <property type="match status" value="1"/>
</dbReference>
<sequence>MTFRKAELQDAEAIARIYNEAMPPGVYVTPELAQVTAESRRRWMSEVAAPFGAWVLEAGQGEVVGWCSLRPFAVRPTYPRIAEISAYVTIGKRGLIGARLLACAVHVARRRGFRSIVSIVSDKNRVSVSGCVTYGFKPAAVLYEVGRLGGNLENALWLQKSLLIDDPAPYRKIRDSILRTECADERTYL</sequence>
<keyword evidence="3" id="KW-1185">Reference proteome</keyword>
<dbReference type="InterPro" id="IPR000182">
    <property type="entry name" value="GNAT_dom"/>
</dbReference>
<dbReference type="InterPro" id="IPR016181">
    <property type="entry name" value="Acyl_CoA_acyltransferase"/>
</dbReference>
<dbReference type="GO" id="GO:0016746">
    <property type="term" value="F:acyltransferase activity"/>
    <property type="evidence" value="ECO:0007669"/>
    <property type="project" value="UniProtKB-KW"/>
</dbReference>
<gene>
    <name evidence="2" type="ORF">LZC95_38020</name>
</gene>